<proteinExistence type="predicted"/>
<sequence length="77" mass="8822">MLFDEGVKNKRDKCISYRIWREKEMAPISTILSFLLSSLSFLSDPWPEAFYGLPLEHSAQLSLIGYAIFHTDTAIVL</sequence>
<reference evidence="1 2" key="1">
    <citation type="journal article" date="2009" name="Nat. Genet.">
        <title>The genome of the cucumber, Cucumis sativus L.</title>
        <authorList>
            <person name="Huang S."/>
            <person name="Li R."/>
            <person name="Zhang Z."/>
            <person name="Li L."/>
            <person name="Gu X."/>
            <person name="Fan W."/>
            <person name="Lucas W.J."/>
            <person name="Wang X."/>
            <person name="Xie B."/>
            <person name="Ni P."/>
            <person name="Ren Y."/>
            <person name="Zhu H."/>
            <person name="Li J."/>
            <person name="Lin K."/>
            <person name="Jin W."/>
            <person name="Fei Z."/>
            <person name="Li G."/>
            <person name="Staub J."/>
            <person name="Kilian A."/>
            <person name="van der Vossen E.A."/>
            <person name="Wu Y."/>
            <person name="Guo J."/>
            <person name="He J."/>
            <person name="Jia Z."/>
            <person name="Ren Y."/>
            <person name="Tian G."/>
            <person name="Lu Y."/>
            <person name="Ruan J."/>
            <person name="Qian W."/>
            <person name="Wang M."/>
            <person name="Huang Q."/>
            <person name="Li B."/>
            <person name="Xuan Z."/>
            <person name="Cao J."/>
            <person name="Asan"/>
            <person name="Wu Z."/>
            <person name="Zhang J."/>
            <person name="Cai Q."/>
            <person name="Bai Y."/>
            <person name="Zhao B."/>
            <person name="Han Y."/>
            <person name="Li Y."/>
            <person name="Li X."/>
            <person name="Wang S."/>
            <person name="Shi Q."/>
            <person name="Liu S."/>
            <person name="Cho W.K."/>
            <person name="Kim J.Y."/>
            <person name="Xu Y."/>
            <person name="Heller-Uszynska K."/>
            <person name="Miao H."/>
            <person name="Cheng Z."/>
            <person name="Zhang S."/>
            <person name="Wu J."/>
            <person name="Yang Y."/>
            <person name="Kang H."/>
            <person name="Li M."/>
            <person name="Liang H."/>
            <person name="Ren X."/>
            <person name="Shi Z."/>
            <person name="Wen M."/>
            <person name="Jian M."/>
            <person name="Yang H."/>
            <person name="Zhang G."/>
            <person name="Yang Z."/>
            <person name="Chen R."/>
            <person name="Liu S."/>
            <person name="Li J."/>
            <person name="Ma L."/>
            <person name="Liu H."/>
            <person name="Zhou Y."/>
            <person name="Zhao J."/>
            <person name="Fang X."/>
            <person name="Li G."/>
            <person name="Fang L."/>
            <person name="Li Y."/>
            <person name="Liu D."/>
            <person name="Zheng H."/>
            <person name="Zhang Y."/>
            <person name="Qin N."/>
            <person name="Li Z."/>
            <person name="Yang G."/>
            <person name="Yang S."/>
            <person name="Bolund L."/>
            <person name="Kristiansen K."/>
            <person name="Zheng H."/>
            <person name="Li S."/>
            <person name="Zhang X."/>
            <person name="Yang H."/>
            <person name="Wang J."/>
            <person name="Sun R."/>
            <person name="Zhang B."/>
            <person name="Jiang S."/>
            <person name="Wang J."/>
            <person name="Du Y."/>
            <person name="Li S."/>
        </authorList>
    </citation>
    <scope>NUCLEOTIDE SEQUENCE [LARGE SCALE GENOMIC DNA]</scope>
    <source>
        <strain evidence="2">cv. 9930</strain>
    </source>
</reference>
<name>A0A0A0KE34_CUCSA</name>
<evidence type="ECO:0000313" key="1">
    <source>
        <dbReference type="EMBL" id="KGN47818.1"/>
    </source>
</evidence>
<reference evidence="1 2" key="4">
    <citation type="journal article" date="2011" name="BMC Genomics">
        <title>RNA-Seq improves annotation of protein-coding genes in the cucumber genome.</title>
        <authorList>
            <person name="Li Z."/>
            <person name="Zhang Z."/>
            <person name="Yan P."/>
            <person name="Huang S."/>
            <person name="Fei Z."/>
            <person name="Lin K."/>
        </authorList>
    </citation>
    <scope>NUCLEOTIDE SEQUENCE [LARGE SCALE GENOMIC DNA]</scope>
    <source>
        <strain evidence="2">cv. 9930</strain>
    </source>
</reference>
<dbReference type="AlphaFoldDB" id="A0A0A0KE34"/>
<keyword evidence="2" id="KW-1185">Reference proteome</keyword>
<accession>A0A0A0KE34</accession>
<reference evidence="1 2" key="3">
    <citation type="journal article" date="2010" name="BMC Genomics">
        <title>Transcriptome sequencing and comparative analysis of cucumber flowers with different sex types.</title>
        <authorList>
            <person name="Guo S."/>
            <person name="Zheng Y."/>
            <person name="Joung J.G."/>
            <person name="Liu S."/>
            <person name="Zhang Z."/>
            <person name="Crasta O.R."/>
            <person name="Sobral B.W."/>
            <person name="Xu Y."/>
            <person name="Huang S."/>
            <person name="Fei Z."/>
        </authorList>
    </citation>
    <scope>NUCLEOTIDE SEQUENCE [LARGE SCALE GENOMIC DNA]</scope>
    <source>
        <strain evidence="2">cv. 9930</strain>
    </source>
</reference>
<reference evidence="1 2" key="2">
    <citation type="journal article" date="2009" name="PLoS ONE">
        <title>An integrated genetic and cytogenetic map of the cucumber genome.</title>
        <authorList>
            <person name="Ren Y."/>
            <person name="Zhang Z."/>
            <person name="Liu J."/>
            <person name="Staub J.E."/>
            <person name="Han Y."/>
            <person name="Cheng Z."/>
            <person name="Li X."/>
            <person name="Lu J."/>
            <person name="Miao H."/>
            <person name="Kang H."/>
            <person name="Xie B."/>
            <person name="Gu X."/>
            <person name="Wang X."/>
            <person name="Du Y."/>
            <person name="Jin W."/>
            <person name="Huang S."/>
        </authorList>
    </citation>
    <scope>NUCLEOTIDE SEQUENCE [LARGE SCALE GENOMIC DNA]</scope>
    <source>
        <strain evidence="2">cv. 9930</strain>
    </source>
</reference>
<evidence type="ECO:0000313" key="2">
    <source>
        <dbReference type="Proteomes" id="UP000029981"/>
    </source>
</evidence>
<dbReference type="EMBL" id="CM002927">
    <property type="protein sequence ID" value="KGN47818.1"/>
    <property type="molecule type" value="Genomic_DNA"/>
</dbReference>
<organism evidence="1 2">
    <name type="scientific">Cucumis sativus</name>
    <name type="common">Cucumber</name>
    <dbReference type="NCBI Taxonomy" id="3659"/>
    <lineage>
        <taxon>Eukaryota</taxon>
        <taxon>Viridiplantae</taxon>
        <taxon>Streptophyta</taxon>
        <taxon>Embryophyta</taxon>
        <taxon>Tracheophyta</taxon>
        <taxon>Spermatophyta</taxon>
        <taxon>Magnoliopsida</taxon>
        <taxon>eudicotyledons</taxon>
        <taxon>Gunneridae</taxon>
        <taxon>Pentapetalae</taxon>
        <taxon>rosids</taxon>
        <taxon>fabids</taxon>
        <taxon>Cucurbitales</taxon>
        <taxon>Cucurbitaceae</taxon>
        <taxon>Benincaseae</taxon>
        <taxon>Cucumis</taxon>
    </lineage>
</organism>
<dbReference type="Gramene" id="KGN47818">
    <property type="protein sequence ID" value="KGN47818"/>
    <property type="gene ID" value="Csa_6G405315"/>
</dbReference>
<gene>
    <name evidence="1" type="ORF">Csa_6G405315</name>
</gene>
<protein>
    <submittedName>
        <fullName evidence="1">Uncharacterized protein</fullName>
    </submittedName>
</protein>
<dbReference type="Proteomes" id="UP000029981">
    <property type="component" value="Chromosome 6"/>
</dbReference>